<sequence>MGHQLNFEAVVQNLDRVRKTLRLVLTAFAVPSMTEAVTKWLPLCPRQRAFFLHLLFVQAIFPDVDMENFPDCVFQCVDLLDFYYDRYPGCAKYRDVLSFHQARFLWYVESGIDVCYPSPRHAVLYPEKLSLHSGDRLSILDTRRQLEESALIERFMSVYEPRHLLTAQLIRHYSNMSEPHRSRHRANMYYTIQAETVFEDLLLLLPSNGRRRPRPY</sequence>
<evidence type="ECO:0000313" key="2">
    <source>
        <dbReference type="Proteomes" id="UP000000305"/>
    </source>
</evidence>
<dbReference type="KEGG" id="dpx:DAPPUDRAFT_115184"/>
<dbReference type="EMBL" id="GL732669">
    <property type="protein sequence ID" value="EFX67753.1"/>
    <property type="molecule type" value="Genomic_DNA"/>
</dbReference>
<accession>E9HKI5</accession>
<dbReference type="OrthoDB" id="6383690at2759"/>
<dbReference type="PhylomeDB" id="E9HKI5"/>
<dbReference type="InParanoid" id="E9HKI5"/>
<evidence type="ECO:0000313" key="1">
    <source>
        <dbReference type="EMBL" id="EFX67753.1"/>
    </source>
</evidence>
<dbReference type="Proteomes" id="UP000000305">
    <property type="component" value="Unassembled WGS sequence"/>
</dbReference>
<dbReference type="AlphaFoldDB" id="E9HKI5"/>
<gene>
    <name evidence="1" type="ORF">DAPPUDRAFT_115184</name>
</gene>
<name>E9HKI5_DAPPU</name>
<reference evidence="1 2" key="1">
    <citation type="journal article" date="2011" name="Science">
        <title>The ecoresponsive genome of Daphnia pulex.</title>
        <authorList>
            <person name="Colbourne J.K."/>
            <person name="Pfrender M.E."/>
            <person name="Gilbert D."/>
            <person name="Thomas W.K."/>
            <person name="Tucker A."/>
            <person name="Oakley T.H."/>
            <person name="Tokishita S."/>
            <person name="Aerts A."/>
            <person name="Arnold G.J."/>
            <person name="Basu M.K."/>
            <person name="Bauer D.J."/>
            <person name="Caceres C.E."/>
            <person name="Carmel L."/>
            <person name="Casola C."/>
            <person name="Choi J.H."/>
            <person name="Detter J.C."/>
            <person name="Dong Q."/>
            <person name="Dusheyko S."/>
            <person name="Eads B.D."/>
            <person name="Frohlich T."/>
            <person name="Geiler-Samerotte K.A."/>
            <person name="Gerlach D."/>
            <person name="Hatcher P."/>
            <person name="Jogdeo S."/>
            <person name="Krijgsveld J."/>
            <person name="Kriventseva E.V."/>
            <person name="Kultz D."/>
            <person name="Laforsch C."/>
            <person name="Lindquist E."/>
            <person name="Lopez J."/>
            <person name="Manak J.R."/>
            <person name="Muller J."/>
            <person name="Pangilinan J."/>
            <person name="Patwardhan R.P."/>
            <person name="Pitluck S."/>
            <person name="Pritham E.J."/>
            <person name="Rechtsteiner A."/>
            <person name="Rho M."/>
            <person name="Rogozin I.B."/>
            <person name="Sakarya O."/>
            <person name="Salamov A."/>
            <person name="Schaack S."/>
            <person name="Shapiro H."/>
            <person name="Shiga Y."/>
            <person name="Skalitzky C."/>
            <person name="Smith Z."/>
            <person name="Souvorov A."/>
            <person name="Sung W."/>
            <person name="Tang Z."/>
            <person name="Tsuchiya D."/>
            <person name="Tu H."/>
            <person name="Vos H."/>
            <person name="Wang M."/>
            <person name="Wolf Y.I."/>
            <person name="Yamagata H."/>
            <person name="Yamada T."/>
            <person name="Ye Y."/>
            <person name="Shaw J.R."/>
            <person name="Andrews J."/>
            <person name="Crease T.J."/>
            <person name="Tang H."/>
            <person name="Lucas S.M."/>
            <person name="Robertson H.M."/>
            <person name="Bork P."/>
            <person name="Koonin E.V."/>
            <person name="Zdobnov E.M."/>
            <person name="Grigoriev I.V."/>
            <person name="Lynch M."/>
            <person name="Boore J.L."/>
        </authorList>
    </citation>
    <scope>NUCLEOTIDE SEQUENCE [LARGE SCALE GENOMIC DNA]</scope>
</reference>
<proteinExistence type="predicted"/>
<organism evidence="1 2">
    <name type="scientific">Daphnia pulex</name>
    <name type="common">Water flea</name>
    <dbReference type="NCBI Taxonomy" id="6669"/>
    <lineage>
        <taxon>Eukaryota</taxon>
        <taxon>Metazoa</taxon>
        <taxon>Ecdysozoa</taxon>
        <taxon>Arthropoda</taxon>
        <taxon>Crustacea</taxon>
        <taxon>Branchiopoda</taxon>
        <taxon>Diplostraca</taxon>
        <taxon>Cladocera</taxon>
        <taxon>Anomopoda</taxon>
        <taxon>Daphniidae</taxon>
        <taxon>Daphnia</taxon>
    </lineage>
</organism>
<dbReference type="HOGENOM" id="CLU_109523_0_0_1"/>
<keyword evidence="2" id="KW-1185">Reference proteome</keyword>
<protein>
    <submittedName>
        <fullName evidence="1">Uncharacterized protein</fullName>
    </submittedName>
</protein>